<gene>
    <name evidence="2" type="ORF">UABAM_02852</name>
</gene>
<dbReference type="SUPFAM" id="SSF46689">
    <property type="entry name" value="Homeodomain-like"/>
    <property type="match status" value="1"/>
</dbReference>
<dbReference type="KEGG" id="uam:UABAM_02852"/>
<dbReference type="CDD" id="cd00569">
    <property type="entry name" value="HTH_Hin_like"/>
    <property type="match status" value="1"/>
</dbReference>
<dbReference type="GO" id="GO:0000150">
    <property type="term" value="F:DNA strand exchange activity"/>
    <property type="evidence" value="ECO:0007669"/>
    <property type="project" value="InterPro"/>
</dbReference>
<name>A0A5S9INB8_UABAM</name>
<proteinExistence type="predicted"/>
<dbReference type="AlphaFoldDB" id="A0A5S9INB8"/>
<feature type="domain" description="Resolvase HTH" evidence="1">
    <location>
        <begin position="15"/>
        <end position="56"/>
    </location>
</feature>
<dbReference type="GO" id="GO:0003677">
    <property type="term" value="F:DNA binding"/>
    <property type="evidence" value="ECO:0007669"/>
    <property type="project" value="InterPro"/>
</dbReference>
<dbReference type="Proteomes" id="UP000326354">
    <property type="component" value="Chromosome"/>
</dbReference>
<dbReference type="EMBL" id="AP019860">
    <property type="protein sequence ID" value="BBM84491.1"/>
    <property type="molecule type" value="Genomic_DNA"/>
</dbReference>
<evidence type="ECO:0000313" key="2">
    <source>
        <dbReference type="EMBL" id="BBM84491.1"/>
    </source>
</evidence>
<evidence type="ECO:0000313" key="3">
    <source>
        <dbReference type="Proteomes" id="UP000326354"/>
    </source>
</evidence>
<organism evidence="2 3">
    <name type="scientific">Uabimicrobium amorphum</name>
    <dbReference type="NCBI Taxonomy" id="2596890"/>
    <lineage>
        <taxon>Bacteria</taxon>
        <taxon>Pseudomonadati</taxon>
        <taxon>Planctomycetota</taxon>
        <taxon>Candidatus Uabimicrobiia</taxon>
        <taxon>Candidatus Uabimicrobiales</taxon>
        <taxon>Candidatus Uabimicrobiaceae</taxon>
        <taxon>Candidatus Uabimicrobium</taxon>
    </lineage>
</organism>
<accession>A0A5S9INB8</accession>
<keyword evidence="3" id="KW-1185">Reference proteome</keyword>
<dbReference type="InterPro" id="IPR009057">
    <property type="entry name" value="Homeodomain-like_sf"/>
</dbReference>
<evidence type="ECO:0000259" key="1">
    <source>
        <dbReference type="Pfam" id="PF02796"/>
    </source>
</evidence>
<sequence length="58" mass="6730">MDGIVKAKEKGVSFGRKKNLNSEQVLELRKKRSDGVLIKELMDEYGISKPSVYRYLKR</sequence>
<dbReference type="InterPro" id="IPR006120">
    <property type="entry name" value="Resolvase_HTH_dom"/>
</dbReference>
<protein>
    <submittedName>
        <fullName evidence="2">Resolvase</fullName>
    </submittedName>
</protein>
<dbReference type="Pfam" id="PF02796">
    <property type="entry name" value="HTH_7"/>
    <property type="match status" value="1"/>
</dbReference>
<dbReference type="Gene3D" id="1.10.10.60">
    <property type="entry name" value="Homeodomain-like"/>
    <property type="match status" value="1"/>
</dbReference>
<reference evidence="2 3" key="1">
    <citation type="submission" date="2019-08" db="EMBL/GenBank/DDBJ databases">
        <title>Complete genome sequence of Candidatus Uab amorphum.</title>
        <authorList>
            <person name="Shiratori T."/>
            <person name="Suzuki S."/>
            <person name="Kakizawa Y."/>
            <person name="Ishida K."/>
        </authorList>
    </citation>
    <scope>NUCLEOTIDE SEQUENCE [LARGE SCALE GENOMIC DNA]</scope>
    <source>
        <strain evidence="2 3">SRT547</strain>
    </source>
</reference>